<dbReference type="Gene3D" id="1.10.150.130">
    <property type="match status" value="1"/>
</dbReference>
<dbReference type="InterPro" id="IPR002104">
    <property type="entry name" value="Integrase_catalytic"/>
</dbReference>
<evidence type="ECO:0000313" key="10">
    <source>
        <dbReference type="Proteomes" id="UP000245865"/>
    </source>
</evidence>
<dbReference type="PANTHER" id="PTHR30349:SF64">
    <property type="entry name" value="PROPHAGE INTEGRASE INTD-RELATED"/>
    <property type="match status" value="1"/>
</dbReference>
<reference evidence="9 10" key="1">
    <citation type="submission" date="2018-05" db="EMBL/GenBank/DDBJ databases">
        <title>Comparative genomic sequence analysis between strain HN4 and CCM 8460T (Falsochrobactrum ovis) will provide more evidence to prove that HN4 is a new species of Falsochrobactrum.</title>
        <authorList>
            <person name="Lyu W."/>
            <person name="Sun L."/>
            <person name="Yao L."/>
        </authorList>
    </citation>
    <scope>NUCLEOTIDE SEQUENCE [LARGE SCALE GENOMIC DNA]</scope>
    <source>
        <strain evidence="9 10">HN4</strain>
    </source>
</reference>
<evidence type="ECO:0000256" key="1">
    <source>
        <dbReference type="ARBA" id="ARBA00008857"/>
    </source>
</evidence>
<proteinExistence type="inferred from homology"/>
<protein>
    <submittedName>
        <fullName evidence="9">Site-specific integrase</fullName>
    </submittedName>
</protein>
<keyword evidence="4" id="KW-0233">DNA recombination</keyword>
<dbReference type="PANTHER" id="PTHR30349">
    <property type="entry name" value="PHAGE INTEGRASE-RELATED"/>
    <property type="match status" value="1"/>
</dbReference>
<organism evidence="9 10">
    <name type="scientific">Falsochrobactrum shanghaiense</name>
    <dbReference type="NCBI Taxonomy" id="2201899"/>
    <lineage>
        <taxon>Bacteria</taxon>
        <taxon>Pseudomonadati</taxon>
        <taxon>Pseudomonadota</taxon>
        <taxon>Alphaproteobacteria</taxon>
        <taxon>Hyphomicrobiales</taxon>
        <taxon>Brucellaceae</taxon>
        <taxon>Falsochrobactrum</taxon>
    </lineage>
</organism>
<dbReference type="InterPro" id="IPR013762">
    <property type="entry name" value="Integrase-like_cat_sf"/>
</dbReference>
<evidence type="ECO:0000256" key="5">
    <source>
        <dbReference type="PROSITE-ProRule" id="PRU01248"/>
    </source>
</evidence>
<evidence type="ECO:0000313" key="9">
    <source>
        <dbReference type="EMBL" id="PWL19273.1"/>
    </source>
</evidence>
<dbReference type="SUPFAM" id="SSF56349">
    <property type="entry name" value="DNA breaking-rejoining enzymes"/>
    <property type="match status" value="1"/>
</dbReference>
<name>A0A316JJ36_9HYPH</name>
<evidence type="ECO:0000256" key="4">
    <source>
        <dbReference type="ARBA" id="ARBA00023172"/>
    </source>
</evidence>
<dbReference type="GO" id="GO:0006310">
    <property type="term" value="P:DNA recombination"/>
    <property type="evidence" value="ECO:0007669"/>
    <property type="project" value="UniProtKB-KW"/>
</dbReference>
<dbReference type="InterPro" id="IPR044068">
    <property type="entry name" value="CB"/>
</dbReference>
<dbReference type="PROSITE" id="PS51898">
    <property type="entry name" value="TYR_RECOMBINASE"/>
    <property type="match status" value="1"/>
</dbReference>
<dbReference type="OrthoDB" id="9785687at2"/>
<keyword evidence="10" id="KW-1185">Reference proteome</keyword>
<sequence length="399" mass="44025">MAIRKRTLPSGKIAWLAEYRDGDGKRRFKQFVRKKDADDFLLTVRGEVRQGVHVAESESVTVKKAGELWLAAVDARGLERTTANQYRQHVELHIVPFIGATKLSRLNIASVRAFEDKLREEGRSPAMVRKVLVSLGSLLADAQDRGLVVRNVVREKSKTRSSTSRQEKRQKGKLKVGVDIPTPGEIRSIIGALEGRWRPLFLVAIFAGLRASELRGLTWSNVDLDKGAIQVRQRADRFNEIGPPKTEAGERTIPIPPIVIDALKDWRHECPKGKLNLCFPTGAGSVEGLANMRRRGWIATQIKAGLAVDTGRQDKNGDPILDAKYPGLHAARHFYASWMINRKEDGGLGLPLKMVQARMGHATINITADVYGHLFPGADTSDELAAAQHALLGAPKPAT</sequence>
<dbReference type="GO" id="GO:0015074">
    <property type="term" value="P:DNA integration"/>
    <property type="evidence" value="ECO:0007669"/>
    <property type="project" value="UniProtKB-KW"/>
</dbReference>
<evidence type="ECO:0000256" key="3">
    <source>
        <dbReference type="ARBA" id="ARBA00023125"/>
    </source>
</evidence>
<dbReference type="Proteomes" id="UP000245865">
    <property type="component" value="Unassembled WGS sequence"/>
</dbReference>
<dbReference type="EMBL" id="QGDB01000001">
    <property type="protein sequence ID" value="PWL19273.1"/>
    <property type="molecule type" value="Genomic_DNA"/>
</dbReference>
<dbReference type="CDD" id="cd01189">
    <property type="entry name" value="INT_ICEBs1_C_like"/>
    <property type="match status" value="1"/>
</dbReference>
<evidence type="ECO:0000259" key="8">
    <source>
        <dbReference type="PROSITE" id="PS51900"/>
    </source>
</evidence>
<dbReference type="InterPro" id="IPR050090">
    <property type="entry name" value="Tyrosine_recombinase_XerCD"/>
</dbReference>
<dbReference type="Pfam" id="PF00589">
    <property type="entry name" value="Phage_integrase"/>
    <property type="match status" value="1"/>
</dbReference>
<dbReference type="InterPro" id="IPR011010">
    <property type="entry name" value="DNA_brk_join_enz"/>
</dbReference>
<accession>A0A316JJ36</accession>
<feature type="region of interest" description="Disordered" evidence="6">
    <location>
        <begin position="155"/>
        <end position="174"/>
    </location>
</feature>
<evidence type="ECO:0000256" key="6">
    <source>
        <dbReference type="SAM" id="MobiDB-lite"/>
    </source>
</evidence>
<comment type="caution">
    <text evidence="9">The sequence shown here is derived from an EMBL/GenBank/DDBJ whole genome shotgun (WGS) entry which is preliminary data.</text>
</comment>
<dbReference type="Gene3D" id="1.10.443.10">
    <property type="entry name" value="Intergrase catalytic core"/>
    <property type="match status" value="1"/>
</dbReference>
<dbReference type="InterPro" id="IPR010998">
    <property type="entry name" value="Integrase_recombinase_N"/>
</dbReference>
<keyword evidence="3 5" id="KW-0238">DNA-binding</keyword>
<comment type="similarity">
    <text evidence="1">Belongs to the 'phage' integrase family.</text>
</comment>
<keyword evidence="2" id="KW-0229">DNA integration</keyword>
<gene>
    <name evidence="9" type="ORF">DKP76_01550</name>
</gene>
<feature type="domain" description="Tyr recombinase" evidence="7">
    <location>
        <begin position="176"/>
        <end position="389"/>
    </location>
</feature>
<feature type="domain" description="Core-binding (CB)" evidence="8">
    <location>
        <begin position="60"/>
        <end position="143"/>
    </location>
</feature>
<dbReference type="PROSITE" id="PS51900">
    <property type="entry name" value="CB"/>
    <property type="match status" value="1"/>
</dbReference>
<evidence type="ECO:0000256" key="2">
    <source>
        <dbReference type="ARBA" id="ARBA00022908"/>
    </source>
</evidence>
<evidence type="ECO:0000259" key="7">
    <source>
        <dbReference type="PROSITE" id="PS51898"/>
    </source>
</evidence>
<dbReference type="GO" id="GO:0003677">
    <property type="term" value="F:DNA binding"/>
    <property type="evidence" value="ECO:0007669"/>
    <property type="project" value="UniProtKB-UniRule"/>
</dbReference>
<dbReference type="RefSeq" id="WP_109704664.1">
    <property type="nucleotide sequence ID" value="NZ_QGDB01000001.1"/>
</dbReference>
<dbReference type="AlphaFoldDB" id="A0A316JJ36"/>